<evidence type="ECO:0000313" key="5">
    <source>
        <dbReference type="Proteomes" id="UP000000226"/>
    </source>
</evidence>
<evidence type="ECO:0008006" key="6">
    <source>
        <dbReference type="Google" id="ProtNLM"/>
    </source>
</evidence>
<keyword evidence="5" id="KW-1185">Reference proteome</keyword>
<dbReference type="EMBL" id="CM002290">
    <property type="protein sequence ID" value="ESW27212.1"/>
    <property type="molecule type" value="Genomic_DNA"/>
</dbReference>
<dbReference type="STRING" id="3885.V7CAK8"/>
<dbReference type="SMR" id="V7CAK8"/>
<dbReference type="Pfam" id="PF24681">
    <property type="entry name" value="Kelch_KLHDC2_KLHL20_DRC7"/>
    <property type="match status" value="1"/>
</dbReference>
<accession>V7CAK8</accession>
<dbReference type="Gene3D" id="2.120.10.80">
    <property type="entry name" value="Kelch-type beta propeller"/>
    <property type="match status" value="2"/>
</dbReference>
<dbReference type="PANTHER" id="PTHR46093:SF9">
    <property type="entry name" value="DCD DOMAIN-CONTAINING PROTEIN"/>
    <property type="match status" value="1"/>
</dbReference>
<proteinExistence type="predicted"/>
<dbReference type="OrthoDB" id="10251809at2759"/>
<dbReference type="Gramene" id="ESW27212">
    <property type="protein sequence ID" value="ESW27212"/>
    <property type="gene ID" value="PHAVU_003G183500g"/>
</dbReference>
<feature type="region of interest" description="Disordered" evidence="3">
    <location>
        <begin position="604"/>
        <end position="623"/>
    </location>
</feature>
<evidence type="ECO:0000313" key="4">
    <source>
        <dbReference type="EMBL" id="ESW27212.1"/>
    </source>
</evidence>
<evidence type="ECO:0000256" key="3">
    <source>
        <dbReference type="SAM" id="MobiDB-lite"/>
    </source>
</evidence>
<dbReference type="SMART" id="SM00612">
    <property type="entry name" value="Kelch"/>
    <property type="match status" value="4"/>
</dbReference>
<gene>
    <name evidence="4" type="ORF">PHAVU_003G183500g</name>
</gene>
<feature type="compositionally biased region" description="Polar residues" evidence="3">
    <location>
        <begin position="604"/>
        <end position="614"/>
    </location>
</feature>
<dbReference type="InterPro" id="IPR015915">
    <property type="entry name" value="Kelch-typ_b-propeller"/>
</dbReference>
<dbReference type="PANTHER" id="PTHR46093">
    <property type="entry name" value="ACYL-COA-BINDING DOMAIN-CONTAINING PROTEIN 5"/>
    <property type="match status" value="1"/>
</dbReference>
<dbReference type="AlphaFoldDB" id="V7CAK8"/>
<dbReference type="eggNOG" id="KOG0379">
    <property type="taxonomic scope" value="Eukaryota"/>
</dbReference>
<sequence>MRWEKVEVKAIGTEGGEGGNEVYGPGKRWGHTCNAVKGGRLVYVFGGYGKDNCQTNQVHVFDTVKQTWSQPTLKGSPPTPRDSHTCTAIGDNLFVFGGTDGMNPLKDLHILDTSLHTWVSPTIRGEGPPAREGHSAAVVGKRLFIFGGCGKSSDSNNEVYYNDLYILNTETFVWKCATTSGSPPSPRDSHSCSSWKNKIIVIGGEDGHDYYLSDVHILDTDTLIWRELSASGQLLPPRAGHSTVSFGKNLFVFGGFTDAQNLYNDLYMLDIDTGVWTNVTSATNGPSARFSVAGDCLDPFKGGVLVFIGGCNKSLEALDDMYYLYTGIARESEQRPEKLSLRKQLKLKCQEQNPNPGQNQVLVRYGVGSDMGQIMSVLNYSQPSRLNIPVNQSLPPGKKMFEAKVTENISEGYTIETVIDGKPLRGILFLNKPNTLYSAAQTTSRKRTLGEIDGVVSNGTHSNQLKTPKLPKQNQMENQEAFCGDSSESHEHRTEPIPVVMSSNPMTADASDTHKVSANPEPEAAALNQNDEKHETPISLSGNLKKANDVTSSKDEVQTNDQTNVLISNFEVTRHDTKFDAPNYNTEFQKPAASESAFCLSNQGAAADSTTPTRECSEAAKLI</sequence>
<evidence type="ECO:0000256" key="2">
    <source>
        <dbReference type="ARBA" id="ARBA00022737"/>
    </source>
</evidence>
<dbReference type="SUPFAM" id="SSF50965">
    <property type="entry name" value="Galactose oxidase, central domain"/>
    <property type="match status" value="2"/>
</dbReference>
<dbReference type="InterPro" id="IPR011043">
    <property type="entry name" value="Gal_Oxase/kelch_b-propeller"/>
</dbReference>
<keyword evidence="1" id="KW-0880">Kelch repeat</keyword>
<evidence type="ECO:0000256" key="1">
    <source>
        <dbReference type="ARBA" id="ARBA00022441"/>
    </source>
</evidence>
<protein>
    <recommendedName>
        <fullName evidence="6">DCD domain-containing protein</fullName>
    </recommendedName>
</protein>
<name>V7CAK8_PHAVU</name>
<dbReference type="InterPro" id="IPR006652">
    <property type="entry name" value="Kelch_1"/>
</dbReference>
<organism evidence="4 5">
    <name type="scientific">Phaseolus vulgaris</name>
    <name type="common">Kidney bean</name>
    <name type="synonym">French bean</name>
    <dbReference type="NCBI Taxonomy" id="3885"/>
    <lineage>
        <taxon>Eukaryota</taxon>
        <taxon>Viridiplantae</taxon>
        <taxon>Streptophyta</taxon>
        <taxon>Embryophyta</taxon>
        <taxon>Tracheophyta</taxon>
        <taxon>Spermatophyta</taxon>
        <taxon>Magnoliopsida</taxon>
        <taxon>eudicotyledons</taxon>
        <taxon>Gunneridae</taxon>
        <taxon>Pentapetalae</taxon>
        <taxon>rosids</taxon>
        <taxon>fabids</taxon>
        <taxon>Fabales</taxon>
        <taxon>Fabaceae</taxon>
        <taxon>Papilionoideae</taxon>
        <taxon>50 kb inversion clade</taxon>
        <taxon>NPAAA clade</taxon>
        <taxon>indigoferoid/millettioid clade</taxon>
        <taxon>Phaseoleae</taxon>
        <taxon>Phaseolus</taxon>
    </lineage>
</organism>
<dbReference type="Proteomes" id="UP000000226">
    <property type="component" value="Chromosome 3"/>
</dbReference>
<reference evidence="5" key="1">
    <citation type="journal article" date="2014" name="Nat. Genet.">
        <title>A reference genome for common bean and genome-wide analysis of dual domestications.</title>
        <authorList>
            <person name="Schmutz J."/>
            <person name="McClean P.E."/>
            <person name="Mamidi S."/>
            <person name="Wu G.A."/>
            <person name="Cannon S.B."/>
            <person name="Grimwood J."/>
            <person name="Jenkins J."/>
            <person name="Shu S."/>
            <person name="Song Q."/>
            <person name="Chavarro C."/>
            <person name="Torres-Torres M."/>
            <person name="Geffroy V."/>
            <person name="Moghaddam S.M."/>
            <person name="Gao D."/>
            <person name="Abernathy B."/>
            <person name="Barry K."/>
            <person name="Blair M."/>
            <person name="Brick M.A."/>
            <person name="Chovatia M."/>
            <person name="Gepts P."/>
            <person name="Goodstein D.M."/>
            <person name="Gonzales M."/>
            <person name="Hellsten U."/>
            <person name="Hyten D.L."/>
            <person name="Jia G."/>
            <person name="Kelly J.D."/>
            <person name="Kudrna D."/>
            <person name="Lee R."/>
            <person name="Richard M.M."/>
            <person name="Miklas P.N."/>
            <person name="Osorno J.M."/>
            <person name="Rodrigues J."/>
            <person name="Thareau V."/>
            <person name="Urrea C.A."/>
            <person name="Wang M."/>
            <person name="Yu Y."/>
            <person name="Zhang M."/>
            <person name="Wing R.A."/>
            <person name="Cregan P.B."/>
            <person name="Rokhsar D.S."/>
            <person name="Jackson S.A."/>
        </authorList>
    </citation>
    <scope>NUCLEOTIDE SEQUENCE [LARGE SCALE GENOMIC DNA]</scope>
    <source>
        <strain evidence="5">cv. G19833</strain>
    </source>
</reference>
<keyword evidence="2" id="KW-0677">Repeat</keyword>